<keyword evidence="2" id="KW-1185">Reference proteome</keyword>
<accession>L7UNM8</accession>
<dbReference type="EMBL" id="CP004025">
    <property type="protein sequence ID" value="AGC49192.1"/>
    <property type="molecule type" value="Genomic_DNA"/>
</dbReference>
<reference evidence="1 2" key="1">
    <citation type="journal article" date="2013" name="Genome Announc.">
        <title>Complete genome sequence of Myxococcus stipitatus strain DSM 14675, a fruiting myxobacterium.</title>
        <authorList>
            <person name="Huntley S."/>
            <person name="Kneip S."/>
            <person name="Treuner-Lange A."/>
            <person name="Sogaard-Andersen L."/>
        </authorList>
    </citation>
    <scope>NUCLEOTIDE SEQUENCE [LARGE SCALE GENOMIC DNA]</scope>
    <source>
        <strain evidence="2">DSM 14675 / JCM 12634 / Mx s8</strain>
    </source>
</reference>
<dbReference type="HOGENOM" id="CLU_2524079_0_0_7"/>
<name>L7UNM8_MYXSD</name>
<proteinExistence type="predicted"/>
<evidence type="ECO:0000313" key="1">
    <source>
        <dbReference type="EMBL" id="AGC49192.1"/>
    </source>
</evidence>
<gene>
    <name evidence="1" type="ordered locus">MYSTI_07920</name>
</gene>
<organism evidence="1 2">
    <name type="scientific">Myxococcus stipitatus (strain DSM 14675 / JCM 12634 / Mx s8)</name>
    <dbReference type="NCBI Taxonomy" id="1278073"/>
    <lineage>
        <taxon>Bacteria</taxon>
        <taxon>Pseudomonadati</taxon>
        <taxon>Myxococcota</taxon>
        <taxon>Myxococcia</taxon>
        <taxon>Myxococcales</taxon>
        <taxon>Cystobacterineae</taxon>
        <taxon>Myxococcaceae</taxon>
        <taxon>Myxococcus</taxon>
    </lineage>
</organism>
<protein>
    <submittedName>
        <fullName evidence="1">Uncharacterized protein</fullName>
    </submittedName>
</protein>
<dbReference type="KEGG" id="msd:MYSTI_07920"/>
<dbReference type="STRING" id="1278073.MYSTI_07920"/>
<sequence>MLNAFRHHGEPRSMIIKKAKIGVIVLNAFRHHGEPRPASPAWVPSTCRCSTPSGITASHGGAVQARRSLVNGCSTPSGITASHG</sequence>
<dbReference type="Proteomes" id="UP000011131">
    <property type="component" value="Chromosome"/>
</dbReference>
<evidence type="ECO:0000313" key="2">
    <source>
        <dbReference type="Proteomes" id="UP000011131"/>
    </source>
</evidence>
<dbReference type="AlphaFoldDB" id="L7UNM8"/>